<dbReference type="EMBL" id="GGEC01064072">
    <property type="protein sequence ID" value="MBX44556.1"/>
    <property type="molecule type" value="Transcribed_RNA"/>
</dbReference>
<reference evidence="1" key="1">
    <citation type="submission" date="2018-02" db="EMBL/GenBank/DDBJ databases">
        <title>Rhizophora mucronata_Transcriptome.</title>
        <authorList>
            <person name="Meera S.P."/>
            <person name="Sreeshan A."/>
            <person name="Augustine A."/>
        </authorList>
    </citation>
    <scope>NUCLEOTIDE SEQUENCE</scope>
    <source>
        <tissue evidence="1">Leaf</tissue>
    </source>
</reference>
<name>A0A2P2NPY4_RHIMU</name>
<sequence length="21" mass="2630">MFVIIPFLNSHMVFWLKYNMV</sequence>
<dbReference type="AlphaFoldDB" id="A0A2P2NPY4"/>
<protein>
    <submittedName>
        <fullName evidence="1">Uncharacterized protein</fullName>
    </submittedName>
</protein>
<accession>A0A2P2NPY4</accession>
<organism evidence="1">
    <name type="scientific">Rhizophora mucronata</name>
    <name type="common">Asiatic mangrove</name>
    <dbReference type="NCBI Taxonomy" id="61149"/>
    <lineage>
        <taxon>Eukaryota</taxon>
        <taxon>Viridiplantae</taxon>
        <taxon>Streptophyta</taxon>
        <taxon>Embryophyta</taxon>
        <taxon>Tracheophyta</taxon>
        <taxon>Spermatophyta</taxon>
        <taxon>Magnoliopsida</taxon>
        <taxon>eudicotyledons</taxon>
        <taxon>Gunneridae</taxon>
        <taxon>Pentapetalae</taxon>
        <taxon>rosids</taxon>
        <taxon>fabids</taxon>
        <taxon>Malpighiales</taxon>
        <taxon>Rhizophoraceae</taxon>
        <taxon>Rhizophora</taxon>
    </lineage>
</organism>
<evidence type="ECO:0000313" key="1">
    <source>
        <dbReference type="EMBL" id="MBX44556.1"/>
    </source>
</evidence>
<proteinExistence type="predicted"/>